<evidence type="ECO:0000256" key="2">
    <source>
        <dbReference type="ARBA" id="ARBA00004174"/>
    </source>
</evidence>
<dbReference type="PRINTS" id="PR00385">
    <property type="entry name" value="P450"/>
</dbReference>
<evidence type="ECO:0000256" key="1">
    <source>
        <dbReference type="ARBA" id="ARBA00001971"/>
    </source>
</evidence>
<evidence type="ECO:0000256" key="11">
    <source>
        <dbReference type="ARBA" id="ARBA00023033"/>
    </source>
</evidence>
<keyword evidence="11 14" id="KW-0503">Monooxygenase</keyword>
<dbReference type="GO" id="GO:0020037">
    <property type="term" value="F:heme binding"/>
    <property type="evidence" value="ECO:0007669"/>
    <property type="project" value="InterPro"/>
</dbReference>
<dbReference type="GO" id="GO:0006805">
    <property type="term" value="P:xenobiotic metabolic process"/>
    <property type="evidence" value="ECO:0007669"/>
    <property type="project" value="TreeGrafter"/>
</dbReference>
<proteinExistence type="inferred from homology"/>
<dbReference type="Pfam" id="PF00067">
    <property type="entry name" value="p450"/>
    <property type="match status" value="1"/>
</dbReference>
<dbReference type="InterPro" id="IPR002401">
    <property type="entry name" value="Cyt_P450_E_grp-I"/>
</dbReference>
<dbReference type="Proteomes" id="UP000735302">
    <property type="component" value="Unassembled WGS sequence"/>
</dbReference>
<dbReference type="EMBL" id="BLXT01001321">
    <property type="protein sequence ID" value="GFN84730.1"/>
    <property type="molecule type" value="Genomic_DNA"/>
</dbReference>
<evidence type="ECO:0000256" key="3">
    <source>
        <dbReference type="ARBA" id="ARBA00004406"/>
    </source>
</evidence>
<keyword evidence="7" id="KW-0256">Endoplasmic reticulum</keyword>
<organism evidence="15 16">
    <name type="scientific">Plakobranchus ocellatus</name>
    <dbReference type="NCBI Taxonomy" id="259542"/>
    <lineage>
        <taxon>Eukaryota</taxon>
        <taxon>Metazoa</taxon>
        <taxon>Spiralia</taxon>
        <taxon>Lophotrochozoa</taxon>
        <taxon>Mollusca</taxon>
        <taxon>Gastropoda</taxon>
        <taxon>Heterobranchia</taxon>
        <taxon>Euthyneura</taxon>
        <taxon>Panpulmonata</taxon>
        <taxon>Sacoglossa</taxon>
        <taxon>Placobranchoidea</taxon>
        <taxon>Plakobranchidae</taxon>
        <taxon>Plakobranchus</taxon>
    </lineage>
</organism>
<keyword evidence="5 13" id="KW-0349">Heme</keyword>
<dbReference type="AlphaFoldDB" id="A0AAV3YQP1"/>
<dbReference type="GO" id="GO:0005506">
    <property type="term" value="F:iron ion binding"/>
    <property type="evidence" value="ECO:0007669"/>
    <property type="project" value="InterPro"/>
</dbReference>
<dbReference type="GO" id="GO:0016712">
    <property type="term" value="F:oxidoreductase activity, acting on paired donors, with incorporation or reduction of molecular oxygen, reduced flavin or flavoprotein as one donor, and incorporation of one atom of oxygen"/>
    <property type="evidence" value="ECO:0007669"/>
    <property type="project" value="TreeGrafter"/>
</dbReference>
<evidence type="ECO:0000256" key="9">
    <source>
        <dbReference type="ARBA" id="ARBA00023002"/>
    </source>
</evidence>
<comment type="similarity">
    <text evidence="4 14">Belongs to the cytochrome P450 family.</text>
</comment>
<evidence type="ECO:0000313" key="16">
    <source>
        <dbReference type="Proteomes" id="UP000735302"/>
    </source>
</evidence>
<dbReference type="SUPFAM" id="SSF48264">
    <property type="entry name" value="Cytochrome P450"/>
    <property type="match status" value="1"/>
</dbReference>
<keyword evidence="9 14" id="KW-0560">Oxidoreductase</keyword>
<keyword evidence="10 13" id="KW-0408">Iron</keyword>
<dbReference type="GO" id="GO:0006082">
    <property type="term" value="P:organic acid metabolic process"/>
    <property type="evidence" value="ECO:0007669"/>
    <property type="project" value="TreeGrafter"/>
</dbReference>
<evidence type="ECO:0000256" key="5">
    <source>
        <dbReference type="ARBA" id="ARBA00022617"/>
    </source>
</evidence>
<evidence type="ECO:0000313" key="15">
    <source>
        <dbReference type="EMBL" id="GFN84730.1"/>
    </source>
</evidence>
<evidence type="ECO:0000256" key="7">
    <source>
        <dbReference type="ARBA" id="ARBA00022824"/>
    </source>
</evidence>
<evidence type="ECO:0000256" key="12">
    <source>
        <dbReference type="ARBA" id="ARBA00023136"/>
    </source>
</evidence>
<keyword evidence="16" id="KW-1185">Reference proteome</keyword>
<name>A0AAV3YQP1_9GAST</name>
<reference evidence="15 16" key="1">
    <citation type="journal article" date="2021" name="Elife">
        <title>Chloroplast acquisition without the gene transfer in kleptoplastic sea slugs, Plakobranchus ocellatus.</title>
        <authorList>
            <person name="Maeda T."/>
            <person name="Takahashi S."/>
            <person name="Yoshida T."/>
            <person name="Shimamura S."/>
            <person name="Takaki Y."/>
            <person name="Nagai Y."/>
            <person name="Toyoda A."/>
            <person name="Suzuki Y."/>
            <person name="Arimoto A."/>
            <person name="Ishii H."/>
            <person name="Satoh N."/>
            <person name="Nishiyama T."/>
            <person name="Hasebe M."/>
            <person name="Maruyama T."/>
            <person name="Minagawa J."/>
            <person name="Obokata J."/>
            <person name="Shigenobu S."/>
        </authorList>
    </citation>
    <scope>NUCLEOTIDE SEQUENCE [LARGE SCALE GENOMIC DNA]</scope>
</reference>
<dbReference type="Gene3D" id="1.10.630.10">
    <property type="entry name" value="Cytochrome P450"/>
    <property type="match status" value="1"/>
</dbReference>
<comment type="subcellular location">
    <subcellularLocation>
        <location evidence="3">Endoplasmic reticulum membrane</location>
        <topology evidence="3">Peripheral membrane protein</topology>
    </subcellularLocation>
    <subcellularLocation>
        <location evidence="2">Microsome membrane</location>
        <topology evidence="2">Peripheral membrane protein</topology>
    </subcellularLocation>
</comment>
<dbReference type="PANTHER" id="PTHR24300">
    <property type="entry name" value="CYTOCHROME P450 508A4-RELATED"/>
    <property type="match status" value="1"/>
</dbReference>
<accession>A0AAV3YQP1</accession>
<keyword evidence="6 13" id="KW-0479">Metal-binding</keyword>
<dbReference type="PROSITE" id="PS00086">
    <property type="entry name" value="CYTOCHROME_P450"/>
    <property type="match status" value="1"/>
</dbReference>
<protein>
    <submittedName>
        <fullName evidence="15">Cytochrome p450</fullName>
    </submittedName>
</protein>
<keyword evidence="8" id="KW-0492">Microsome</keyword>
<comment type="caution">
    <text evidence="15">The sequence shown here is derived from an EMBL/GenBank/DDBJ whole genome shotgun (WGS) entry which is preliminary data.</text>
</comment>
<dbReference type="InterPro" id="IPR001128">
    <property type="entry name" value="Cyt_P450"/>
</dbReference>
<feature type="binding site" description="axial binding residue" evidence="13">
    <location>
        <position position="457"/>
    </location>
    <ligand>
        <name>heme</name>
        <dbReference type="ChEBI" id="CHEBI:30413"/>
    </ligand>
    <ligandPart>
        <name>Fe</name>
        <dbReference type="ChEBI" id="CHEBI:18248"/>
    </ligandPart>
</feature>
<comment type="cofactor">
    <cofactor evidence="1 13">
        <name>heme</name>
        <dbReference type="ChEBI" id="CHEBI:30413"/>
    </cofactor>
</comment>
<sequence>MAKRSLPVQAKPPSTTYNSQLACKSSSGLYQLSSLLPSLEVLVAILVGLTPLAATSILINVRPYLIPPGPRRLPFLGNLHEFLKKPCILELASELRVRYGDVYSLYLGNKLIVVVNGLDLIKEAFVTQGVINTNGKLWRDNRRFIMHTFRDFGVGQDALENTVVPEIARLVQTVRDLDGAAFDPCNDLRFTTARLIFKVILSKQFEEEETADLEIFITAVDSVLQTFGMLSVLHFVPLLKFLPGDIFNLNKIESKDAILREFMQEQIQRRARYLATTGDIECLADNYLDKIQRNQYNGTEMPAFDVENLVQILLELVVAGTDTTATTLLWLFLYLAINPEEQELLHREIDYQLDGAFPMLKDRPRLPRLDAAILEAHRLGAVVPFAVARSPNKDLTLAGFRVPRGCIVVPSLASVLMDPELFPEPSVFKPSRFLERKHNIKLRDLGLIPFNIGKRNCLGETLARVELFLVAAAMLQKFRFVLPDDEPHPSLKGVVGATRMPPPFKLQAIPRPSF</sequence>
<evidence type="ECO:0000256" key="10">
    <source>
        <dbReference type="ARBA" id="ARBA00023004"/>
    </source>
</evidence>
<dbReference type="PRINTS" id="PR00463">
    <property type="entry name" value="EP450I"/>
</dbReference>
<evidence type="ECO:0000256" key="4">
    <source>
        <dbReference type="ARBA" id="ARBA00010617"/>
    </source>
</evidence>
<dbReference type="InterPro" id="IPR050182">
    <property type="entry name" value="Cytochrome_P450_fam2"/>
</dbReference>
<dbReference type="GO" id="GO:0005789">
    <property type="term" value="C:endoplasmic reticulum membrane"/>
    <property type="evidence" value="ECO:0007669"/>
    <property type="project" value="UniProtKB-SubCell"/>
</dbReference>
<dbReference type="FunFam" id="1.10.630.10:FF:000238">
    <property type="entry name" value="Cytochrome P450 2A6"/>
    <property type="match status" value="1"/>
</dbReference>
<evidence type="ECO:0000256" key="13">
    <source>
        <dbReference type="PIRSR" id="PIRSR602401-1"/>
    </source>
</evidence>
<dbReference type="InterPro" id="IPR017972">
    <property type="entry name" value="Cyt_P450_CS"/>
</dbReference>
<dbReference type="InterPro" id="IPR036396">
    <property type="entry name" value="Cyt_P450_sf"/>
</dbReference>
<dbReference type="PANTHER" id="PTHR24300:SF403">
    <property type="entry name" value="CYTOCHROME P450 306A1"/>
    <property type="match status" value="1"/>
</dbReference>
<dbReference type="GO" id="GO:0008395">
    <property type="term" value="F:steroid hydroxylase activity"/>
    <property type="evidence" value="ECO:0007669"/>
    <property type="project" value="TreeGrafter"/>
</dbReference>
<keyword evidence="12" id="KW-0472">Membrane</keyword>
<evidence type="ECO:0000256" key="6">
    <source>
        <dbReference type="ARBA" id="ARBA00022723"/>
    </source>
</evidence>
<evidence type="ECO:0000256" key="8">
    <source>
        <dbReference type="ARBA" id="ARBA00022848"/>
    </source>
</evidence>
<evidence type="ECO:0000256" key="14">
    <source>
        <dbReference type="RuleBase" id="RU000461"/>
    </source>
</evidence>
<gene>
    <name evidence="15" type="ORF">PoB_001123600</name>
</gene>